<dbReference type="Proteomes" id="UP000814128">
    <property type="component" value="Unassembled WGS sequence"/>
</dbReference>
<proteinExistence type="predicted"/>
<evidence type="ECO:0000313" key="1">
    <source>
        <dbReference type="EMBL" id="KAI0033351.1"/>
    </source>
</evidence>
<protein>
    <submittedName>
        <fullName evidence="1">Uncharacterized protein</fullName>
    </submittedName>
</protein>
<gene>
    <name evidence="1" type="ORF">K488DRAFT_47976</name>
</gene>
<name>A0ACB8QPQ5_9AGAM</name>
<organism evidence="1 2">
    <name type="scientific">Vararia minispora EC-137</name>
    <dbReference type="NCBI Taxonomy" id="1314806"/>
    <lineage>
        <taxon>Eukaryota</taxon>
        <taxon>Fungi</taxon>
        <taxon>Dikarya</taxon>
        <taxon>Basidiomycota</taxon>
        <taxon>Agaricomycotina</taxon>
        <taxon>Agaricomycetes</taxon>
        <taxon>Russulales</taxon>
        <taxon>Lachnocladiaceae</taxon>
        <taxon>Vararia</taxon>
    </lineage>
</organism>
<comment type="caution">
    <text evidence="1">The sequence shown here is derived from an EMBL/GenBank/DDBJ whole genome shotgun (WGS) entry which is preliminary data.</text>
</comment>
<evidence type="ECO:0000313" key="2">
    <source>
        <dbReference type="Proteomes" id="UP000814128"/>
    </source>
</evidence>
<reference evidence="1" key="1">
    <citation type="submission" date="2021-02" db="EMBL/GenBank/DDBJ databases">
        <authorList>
            <consortium name="DOE Joint Genome Institute"/>
            <person name="Ahrendt S."/>
            <person name="Looney B.P."/>
            <person name="Miyauchi S."/>
            <person name="Morin E."/>
            <person name="Drula E."/>
            <person name="Courty P.E."/>
            <person name="Chicoki N."/>
            <person name="Fauchery L."/>
            <person name="Kohler A."/>
            <person name="Kuo A."/>
            <person name="Labutti K."/>
            <person name="Pangilinan J."/>
            <person name="Lipzen A."/>
            <person name="Riley R."/>
            <person name="Andreopoulos W."/>
            <person name="He G."/>
            <person name="Johnson J."/>
            <person name="Barry K.W."/>
            <person name="Grigoriev I.V."/>
            <person name="Nagy L."/>
            <person name="Hibbett D."/>
            <person name="Henrissat B."/>
            <person name="Matheny P.B."/>
            <person name="Labbe J."/>
            <person name="Martin F."/>
        </authorList>
    </citation>
    <scope>NUCLEOTIDE SEQUENCE</scope>
    <source>
        <strain evidence="1">EC-137</strain>
    </source>
</reference>
<reference evidence="1" key="2">
    <citation type="journal article" date="2022" name="New Phytol.">
        <title>Evolutionary transition to the ectomycorrhizal habit in the genomes of a hyperdiverse lineage of mushroom-forming fungi.</title>
        <authorList>
            <person name="Looney B."/>
            <person name="Miyauchi S."/>
            <person name="Morin E."/>
            <person name="Drula E."/>
            <person name="Courty P.E."/>
            <person name="Kohler A."/>
            <person name="Kuo A."/>
            <person name="LaButti K."/>
            <person name="Pangilinan J."/>
            <person name="Lipzen A."/>
            <person name="Riley R."/>
            <person name="Andreopoulos W."/>
            <person name="He G."/>
            <person name="Johnson J."/>
            <person name="Nolan M."/>
            <person name="Tritt A."/>
            <person name="Barry K.W."/>
            <person name="Grigoriev I.V."/>
            <person name="Nagy L.G."/>
            <person name="Hibbett D."/>
            <person name="Henrissat B."/>
            <person name="Matheny P.B."/>
            <person name="Labbe J."/>
            <person name="Martin F.M."/>
        </authorList>
    </citation>
    <scope>NUCLEOTIDE SEQUENCE</scope>
    <source>
        <strain evidence="1">EC-137</strain>
    </source>
</reference>
<sequence>MEVPSKPPNARGIIVANLTRNVVETHLRSVFGLYGPIVKVDMPVYIKSGQNRGKAGIEFQQPEMAQKAQSHMNGGQLDGAILKVELTDSPMLS</sequence>
<keyword evidence="2" id="KW-1185">Reference proteome</keyword>
<accession>A0ACB8QPQ5</accession>
<feature type="non-terminal residue" evidence="1">
    <location>
        <position position="93"/>
    </location>
</feature>
<dbReference type="EMBL" id="MU273522">
    <property type="protein sequence ID" value="KAI0033351.1"/>
    <property type="molecule type" value="Genomic_DNA"/>
</dbReference>